<accession>A0AAW3FGE6</accession>
<comment type="caution">
    <text evidence="1">The sequence shown here is derived from an EMBL/GenBank/DDBJ whole genome shotgun (WGS) entry which is preliminary data.</text>
</comment>
<organism evidence="1 2">
    <name type="scientific">Prevotella histicola JCM 15637 = DNF00424</name>
    <dbReference type="NCBI Taxonomy" id="1236504"/>
    <lineage>
        <taxon>Bacteria</taxon>
        <taxon>Pseudomonadati</taxon>
        <taxon>Bacteroidota</taxon>
        <taxon>Bacteroidia</taxon>
        <taxon>Bacteroidales</taxon>
        <taxon>Prevotellaceae</taxon>
        <taxon>Prevotella</taxon>
    </lineage>
</organism>
<name>A0AAW3FGE6_9BACT</name>
<evidence type="ECO:0000313" key="1">
    <source>
        <dbReference type="EMBL" id="KGF27418.1"/>
    </source>
</evidence>
<protein>
    <submittedName>
        <fullName evidence="1">Uncharacterized protein</fullName>
    </submittedName>
</protein>
<dbReference type="Proteomes" id="UP000029533">
    <property type="component" value="Unassembled WGS sequence"/>
</dbReference>
<dbReference type="AlphaFoldDB" id="A0AAW3FGE6"/>
<gene>
    <name evidence="1" type="ORF">HMPREF2132_05735</name>
</gene>
<sequence>MGHPHYKELIFKSLQYLFIIKKPEKHKTITPNSGRPIFFFHDTKERKNILIKKISPPFFY</sequence>
<dbReference type="EMBL" id="JRNJ01000053">
    <property type="protein sequence ID" value="KGF27418.1"/>
    <property type="molecule type" value="Genomic_DNA"/>
</dbReference>
<reference evidence="1 2" key="1">
    <citation type="submission" date="2014-07" db="EMBL/GenBank/DDBJ databases">
        <authorList>
            <person name="McCorrison J."/>
            <person name="Sanka R."/>
            <person name="Torralba M."/>
            <person name="Gillis M."/>
            <person name="Haft D.H."/>
            <person name="Methe B."/>
            <person name="Sutton G."/>
            <person name="Nelson K.E."/>
        </authorList>
    </citation>
    <scope>NUCLEOTIDE SEQUENCE [LARGE SCALE GENOMIC DNA]</scope>
    <source>
        <strain evidence="1 2">DNF00424</strain>
    </source>
</reference>
<proteinExistence type="predicted"/>
<evidence type="ECO:0000313" key="2">
    <source>
        <dbReference type="Proteomes" id="UP000029533"/>
    </source>
</evidence>